<feature type="transmembrane region" description="Helical" evidence="2">
    <location>
        <begin position="443"/>
        <end position="461"/>
    </location>
</feature>
<dbReference type="RefSeq" id="WP_103921431.1">
    <property type="nucleotide sequence ID" value="NZ_FMSV02000540.1"/>
</dbReference>
<dbReference type="NCBIfam" id="NF033634">
    <property type="entry name" value="SLATT_1"/>
    <property type="match status" value="1"/>
</dbReference>
<evidence type="ECO:0000256" key="1">
    <source>
        <dbReference type="SAM" id="MobiDB-lite"/>
    </source>
</evidence>
<feature type="domain" description="LSDAT prokaryote" evidence="3">
    <location>
        <begin position="49"/>
        <end position="260"/>
    </location>
</feature>
<sequence>MKKPESESTPAQSLHFKNGRSAKAITAPLNTEITPLLATLGLDKQAKALISISGGADGLEAEKSSRLQQLFSRGIAVAAAETGADLIDGGTDSGVMAMMGQGVADRNYRSRLIGVIPAPLVDLSENSLDVAKLPAEEGALEAPSTPAQSSASTKLESNHSHFVLADAPGWGEEIPLKNRIIEKMAQHIPTLSILVNGGDLSRTEILHSVRMGWPVIVISGSGRLADEITELKNNPPDFIEDTELAEIMAEGRLYLFSLDDVLDKKIAELQRLIRRLLRGDTTLKQAWERFARYDFNATRQQRTFHRVQMTIIVLSVLGTAMALLQGTLDRELALINTYRLNLYQNGMLAQYNEPPKSIIAVYQQHEKLRQELKDKGIEPDETSLLTQLPADNQAPVESIPEHIELVENLRDFRILERISHWVKNHFIYFEAIFRFISNTLQNLIILVPIIVTALLAAANRFNNGNKWLALRSSAEAVKREIFRYRAQAEIYFPVAGEKKNQEIKLDDRLKLISDQLMQSEVNLSALHPSPNNIPPRNSIAEADDGYSPLSPEQYLSYRLENQLNYYVGKTVKLEKKLYRLQIWIYIFGGIGTLLAAVGLELWIALTSSLVAALGTYLSYQQIETTLLKYNKAASELDNIRSWWTALPSAEQEKQANINLMVGQSERTLHSEFSGWVQEMQDTLLALKEEQQEQLAEHENLETAKPETTLTAQVPGASH</sequence>
<dbReference type="OrthoDB" id="582259at2"/>
<protein>
    <recommendedName>
        <fullName evidence="7">SMODS and SLOG-associating 2TM effector domain-containing protein</fullName>
    </recommendedName>
</protein>
<dbReference type="PANTHER" id="PTHR13800:SF12">
    <property type="entry name" value="TRANSIENT RECEPTOR POTENTIAL CATION CHANNEL SUBFAMILY M MEMBER-LIKE 2"/>
    <property type="match status" value="1"/>
</dbReference>
<evidence type="ECO:0000256" key="2">
    <source>
        <dbReference type="SAM" id="Phobius"/>
    </source>
</evidence>
<feature type="transmembrane region" description="Helical" evidence="2">
    <location>
        <begin position="582"/>
        <end position="605"/>
    </location>
</feature>
<gene>
    <name evidence="5" type="ORF">MBHS_03698</name>
</gene>
<reference evidence="5 6" key="1">
    <citation type="submission" date="2016-10" db="EMBL/GenBank/DDBJ databases">
        <authorList>
            <person name="de Groot N.N."/>
        </authorList>
    </citation>
    <scope>NUCLEOTIDE SEQUENCE [LARGE SCALE GENOMIC DNA]</scope>
    <source>
        <strain evidence="5">MBHS1</strain>
    </source>
</reference>
<dbReference type="Pfam" id="PF18181">
    <property type="entry name" value="SLATT_1"/>
    <property type="match status" value="1"/>
</dbReference>
<keyword evidence="2" id="KW-0472">Membrane</keyword>
<dbReference type="AlphaFoldDB" id="A0A1H6FDU1"/>
<dbReference type="GO" id="GO:0005886">
    <property type="term" value="C:plasma membrane"/>
    <property type="evidence" value="ECO:0007669"/>
    <property type="project" value="TreeGrafter"/>
</dbReference>
<organism evidence="5 6">
    <name type="scientific">Candidatus Venteria ishoeyi</name>
    <dbReference type="NCBI Taxonomy" id="1899563"/>
    <lineage>
        <taxon>Bacteria</taxon>
        <taxon>Pseudomonadati</taxon>
        <taxon>Pseudomonadota</taxon>
        <taxon>Gammaproteobacteria</taxon>
        <taxon>Thiotrichales</taxon>
        <taxon>Thiotrichaceae</taxon>
        <taxon>Venteria</taxon>
    </lineage>
</organism>
<dbReference type="EMBL" id="FMSV02000540">
    <property type="protein sequence ID" value="SEH07813.1"/>
    <property type="molecule type" value="Genomic_DNA"/>
</dbReference>
<proteinExistence type="predicted"/>
<feature type="compositionally biased region" description="Basic and acidic residues" evidence="1">
    <location>
        <begin position="694"/>
        <end position="704"/>
    </location>
</feature>
<evidence type="ECO:0000313" key="5">
    <source>
        <dbReference type="EMBL" id="SEH07813.1"/>
    </source>
</evidence>
<feature type="region of interest" description="Disordered" evidence="1">
    <location>
        <begin position="694"/>
        <end position="718"/>
    </location>
</feature>
<evidence type="ECO:0000313" key="6">
    <source>
        <dbReference type="Proteomes" id="UP000236724"/>
    </source>
</evidence>
<dbReference type="InterPro" id="IPR041482">
    <property type="entry name" value="LSDAT_prok"/>
</dbReference>
<evidence type="ECO:0000259" key="4">
    <source>
        <dbReference type="Pfam" id="PF18181"/>
    </source>
</evidence>
<dbReference type="GO" id="GO:0099604">
    <property type="term" value="F:ligand-gated calcium channel activity"/>
    <property type="evidence" value="ECO:0007669"/>
    <property type="project" value="TreeGrafter"/>
</dbReference>
<evidence type="ECO:0008006" key="7">
    <source>
        <dbReference type="Google" id="ProtNLM"/>
    </source>
</evidence>
<dbReference type="Pfam" id="PF18171">
    <property type="entry name" value="LSDAT_prok"/>
    <property type="match status" value="1"/>
</dbReference>
<keyword evidence="2" id="KW-0812">Transmembrane</keyword>
<dbReference type="PANTHER" id="PTHR13800">
    <property type="entry name" value="TRANSIENT RECEPTOR POTENTIAL CATION CHANNEL, SUBFAMILY M, MEMBER 6"/>
    <property type="match status" value="1"/>
</dbReference>
<keyword evidence="2" id="KW-1133">Transmembrane helix</keyword>
<evidence type="ECO:0000259" key="3">
    <source>
        <dbReference type="Pfam" id="PF18171"/>
    </source>
</evidence>
<feature type="domain" description="SMODS and SLOG-associating 2TM effector" evidence="4">
    <location>
        <begin position="554"/>
        <end position="675"/>
    </location>
</feature>
<name>A0A1H6FDU1_9GAMM</name>
<dbReference type="Proteomes" id="UP000236724">
    <property type="component" value="Unassembled WGS sequence"/>
</dbReference>
<dbReference type="InterPro" id="IPR050927">
    <property type="entry name" value="TRPM"/>
</dbReference>
<keyword evidence="6" id="KW-1185">Reference proteome</keyword>
<accession>A0A1H6FDU1</accession>
<dbReference type="InterPro" id="IPR040884">
    <property type="entry name" value="SLATT_1"/>
</dbReference>